<dbReference type="AlphaFoldDB" id="A0A164J0F4"/>
<comment type="caution">
    <text evidence="2">The sequence shown here is derived from an EMBL/GenBank/DDBJ whole genome shotgun (WGS) entry which is preliminary data.</text>
</comment>
<feature type="non-terminal residue" evidence="2">
    <location>
        <position position="1"/>
    </location>
</feature>
<evidence type="ECO:0000313" key="3">
    <source>
        <dbReference type="Proteomes" id="UP000076858"/>
    </source>
</evidence>
<keyword evidence="3" id="KW-1185">Reference proteome</keyword>
<organism evidence="2 3">
    <name type="scientific">Daphnia magna</name>
    <dbReference type="NCBI Taxonomy" id="35525"/>
    <lineage>
        <taxon>Eukaryota</taxon>
        <taxon>Metazoa</taxon>
        <taxon>Ecdysozoa</taxon>
        <taxon>Arthropoda</taxon>
        <taxon>Crustacea</taxon>
        <taxon>Branchiopoda</taxon>
        <taxon>Diplostraca</taxon>
        <taxon>Cladocera</taxon>
        <taxon>Anomopoda</taxon>
        <taxon>Daphniidae</taxon>
        <taxon>Daphnia</taxon>
    </lineage>
</organism>
<sequence>SKTADNQAEENEAVNEEEAKKAESEKKAAAAKKELEDSLGEGNSQKETDENGNTVVQPKEYKDVVTSMGQGQAAGLLQMQMVANATNCTLVIIDKTEEKDFKSDDGQFSITPDGKSEKTIQLVYTKNEDGTNHVSLIG</sequence>
<feature type="compositionally biased region" description="Basic and acidic residues" evidence="1">
    <location>
        <begin position="17"/>
        <end position="36"/>
    </location>
</feature>
<reference evidence="2 3" key="1">
    <citation type="submission" date="2016-03" db="EMBL/GenBank/DDBJ databases">
        <title>EvidentialGene: Evidence-directed Construction of Genes on Genomes.</title>
        <authorList>
            <person name="Gilbert D.G."/>
            <person name="Choi J.-H."/>
            <person name="Mockaitis K."/>
            <person name="Colbourne J."/>
            <person name="Pfrender M."/>
        </authorList>
    </citation>
    <scope>NUCLEOTIDE SEQUENCE [LARGE SCALE GENOMIC DNA]</scope>
    <source>
        <strain evidence="2 3">Xinb3</strain>
        <tissue evidence="2">Complete organism</tissue>
    </source>
</reference>
<dbReference type="EMBL" id="LRGB01006064">
    <property type="protein sequence ID" value="KZS01823.1"/>
    <property type="molecule type" value="Genomic_DNA"/>
</dbReference>
<dbReference type="OrthoDB" id="6355656at2759"/>
<name>A0A164J0F4_9CRUS</name>
<evidence type="ECO:0000256" key="1">
    <source>
        <dbReference type="SAM" id="MobiDB-lite"/>
    </source>
</evidence>
<feature type="region of interest" description="Disordered" evidence="1">
    <location>
        <begin position="1"/>
        <end position="58"/>
    </location>
</feature>
<gene>
    <name evidence="2" type="ORF">APZ42_001402</name>
</gene>
<protein>
    <submittedName>
        <fullName evidence="2">Uncharacterized protein</fullName>
    </submittedName>
</protein>
<feature type="compositionally biased region" description="Acidic residues" evidence="1">
    <location>
        <begin position="7"/>
        <end position="16"/>
    </location>
</feature>
<dbReference type="Proteomes" id="UP000076858">
    <property type="component" value="Unassembled WGS sequence"/>
</dbReference>
<evidence type="ECO:0000313" key="2">
    <source>
        <dbReference type="EMBL" id="KZS01823.1"/>
    </source>
</evidence>
<feature type="non-terminal residue" evidence="2">
    <location>
        <position position="138"/>
    </location>
</feature>
<proteinExistence type="predicted"/>
<accession>A0A164J0F4</accession>